<dbReference type="InterPro" id="IPR001789">
    <property type="entry name" value="Sig_transdc_resp-reg_receiver"/>
</dbReference>
<dbReference type="SMART" id="SM00387">
    <property type="entry name" value="HATPase_c"/>
    <property type="match status" value="1"/>
</dbReference>
<evidence type="ECO:0000256" key="7">
    <source>
        <dbReference type="PROSITE-ProRule" id="PRU00169"/>
    </source>
</evidence>
<dbReference type="Gene3D" id="1.10.287.130">
    <property type="match status" value="1"/>
</dbReference>
<reference evidence="11" key="1">
    <citation type="journal article" date="2014" name="Int. J. Syst. Evol. Microbiol.">
        <title>Complete genome sequence of Corynebacterium casei LMG S-19264T (=DSM 44701T), isolated from a smear-ripened cheese.</title>
        <authorList>
            <consortium name="US DOE Joint Genome Institute (JGI-PGF)"/>
            <person name="Walter F."/>
            <person name="Albersmeier A."/>
            <person name="Kalinowski J."/>
            <person name="Ruckert C."/>
        </authorList>
    </citation>
    <scope>NUCLEOTIDE SEQUENCE</scope>
    <source>
        <strain evidence="11">KCTC 22164</strain>
    </source>
</reference>
<dbReference type="SUPFAM" id="SSF55874">
    <property type="entry name" value="ATPase domain of HSP90 chaperone/DNA topoisomerase II/histidine kinase"/>
    <property type="match status" value="1"/>
</dbReference>
<dbReference type="InterPro" id="IPR007891">
    <property type="entry name" value="CHASE3"/>
</dbReference>
<dbReference type="InterPro" id="IPR003661">
    <property type="entry name" value="HisK_dim/P_dom"/>
</dbReference>
<dbReference type="Pfam" id="PF00072">
    <property type="entry name" value="Response_reg"/>
    <property type="match status" value="1"/>
</dbReference>
<dbReference type="FunFam" id="3.30.565.10:FF:000010">
    <property type="entry name" value="Sensor histidine kinase RcsC"/>
    <property type="match status" value="1"/>
</dbReference>
<comment type="catalytic activity">
    <reaction evidence="1">
        <text>ATP + protein L-histidine = ADP + protein N-phospho-L-histidine.</text>
        <dbReference type="EC" id="2.7.13.3"/>
    </reaction>
</comment>
<evidence type="ECO:0000256" key="6">
    <source>
        <dbReference type="ARBA" id="ARBA00023012"/>
    </source>
</evidence>
<dbReference type="InterPro" id="IPR003594">
    <property type="entry name" value="HATPase_dom"/>
</dbReference>
<evidence type="ECO:0000256" key="2">
    <source>
        <dbReference type="ARBA" id="ARBA00012438"/>
    </source>
</evidence>
<dbReference type="InterPro" id="IPR011006">
    <property type="entry name" value="CheY-like_superfamily"/>
</dbReference>
<dbReference type="SMART" id="SM00388">
    <property type="entry name" value="HisKA"/>
    <property type="match status" value="1"/>
</dbReference>
<dbReference type="GO" id="GO:0009927">
    <property type="term" value="F:histidine phosphotransfer kinase activity"/>
    <property type="evidence" value="ECO:0007669"/>
    <property type="project" value="TreeGrafter"/>
</dbReference>
<dbReference type="SUPFAM" id="SSF47384">
    <property type="entry name" value="Homodimeric domain of signal transducing histidine kinase"/>
    <property type="match status" value="1"/>
</dbReference>
<name>A0A918MXJ5_9ALTE</name>
<dbReference type="EMBL" id="BMXP01000003">
    <property type="protein sequence ID" value="GGW82640.1"/>
    <property type="molecule type" value="Genomic_DNA"/>
</dbReference>
<dbReference type="InterPro" id="IPR005467">
    <property type="entry name" value="His_kinase_dom"/>
</dbReference>
<evidence type="ECO:0000256" key="1">
    <source>
        <dbReference type="ARBA" id="ARBA00000085"/>
    </source>
</evidence>
<dbReference type="PANTHER" id="PTHR43047:SF71">
    <property type="entry name" value="HISTIDINE KINASE CONTAINING CHEY-HOMOLOGOUS RECEIVER DOMAIN-RELATED"/>
    <property type="match status" value="1"/>
</dbReference>
<dbReference type="PROSITE" id="PS50110">
    <property type="entry name" value="RESPONSE_REGULATORY"/>
    <property type="match status" value="1"/>
</dbReference>
<reference evidence="11" key="2">
    <citation type="submission" date="2020-09" db="EMBL/GenBank/DDBJ databases">
        <authorList>
            <person name="Sun Q."/>
            <person name="Kim S."/>
        </authorList>
    </citation>
    <scope>NUCLEOTIDE SEQUENCE</scope>
    <source>
        <strain evidence="11">KCTC 22164</strain>
    </source>
</reference>
<keyword evidence="8" id="KW-0812">Transmembrane</keyword>
<dbReference type="SUPFAM" id="SSF52172">
    <property type="entry name" value="CheY-like"/>
    <property type="match status" value="1"/>
</dbReference>
<dbReference type="CDD" id="cd17546">
    <property type="entry name" value="REC_hyHK_CKI1_RcsC-like"/>
    <property type="match status" value="1"/>
</dbReference>
<feature type="modified residue" description="4-aspartylphosphate" evidence="7">
    <location>
        <position position="568"/>
    </location>
</feature>
<dbReference type="Pfam" id="PF00512">
    <property type="entry name" value="HisKA"/>
    <property type="match status" value="1"/>
</dbReference>
<keyword evidence="8" id="KW-1133">Transmembrane helix</keyword>
<keyword evidence="6" id="KW-0902">Two-component regulatory system</keyword>
<gene>
    <name evidence="11" type="ORF">GCM10007391_14670</name>
</gene>
<sequence>MQFSLRQSFSVFITLAIVAGLLSISVVIVGNQNSKQSEKWLTHTYEVLTMSSHLLTSLKDAETGQRGYLLTSKERYLEPYHAGVKSSRDTLQKLFNKTSDNPRQQQRLSELSDLIDQKLQKLEQTVNLAKNGQKAEAMRIVNTDIGRELMDEISALLDAFDREENQLLAQRREKYDAMQYTELITILLAILSLISLMAFATHAVKRRVINPIISLTDQSTNYLPRVKNEFSAQNAATEIQVLANTLQLMSDNLYKVISNLNEDKITAEARAKVKADFLANMSHEIRTPLNGINGTLQLLADEVSTDKGKDLLHKAKYSAFSLITIVNDILDLSKFEAGKLRVEETDFRLSELAEHVMSDMGMLAHKKGLRINFRNKTEHDYWIGDPVRIRQILINIISNAVKFTHHGIIEFTIDHVAGSDEIEFTVVDPGIGMTDEQLSRLFERFEQADRSTTRKYGGTGLGMSITKLLVDLMHGRIDVVSQAGKGSSFNVTLPLKRSQLTIQPRTHTDDVDINLSGKRILAAEDNEINRMIIQEMLRKTGADLALAENGLLAVEEFKAKPFDIVLLDIQMPEMDGLEACKIIKQHNDKVPVIAVTANVLSEDKHRYENSGFNDYLAKPMSKDMLYAKLSEYLLN</sequence>
<evidence type="ECO:0000259" key="9">
    <source>
        <dbReference type="PROSITE" id="PS50109"/>
    </source>
</evidence>
<dbReference type="EC" id="2.7.13.3" evidence="2"/>
<evidence type="ECO:0000256" key="8">
    <source>
        <dbReference type="SAM" id="Phobius"/>
    </source>
</evidence>
<dbReference type="Proteomes" id="UP000631300">
    <property type="component" value="Unassembled WGS sequence"/>
</dbReference>
<dbReference type="InterPro" id="IPR004358">
    <property type="entry name" value="Sig_transdc_His_kin-like_C"/>
</dbReference>
<feature type="domain" description="Response regulatory" evidence="10">
    <location>
        <begin position="519"/>
        <end position="633"/>
    </location>
</feature>
<feature type="transmembrane region" description="Helical" evidence="8">
    <location>
        <begin position="180"/>
        <end position="200"/>
    </location>
</feature>
<feature type="domain" description="Histidine kinase" evidence="9">
    <location>
        <begin position="280"/>
        <end position="497"/>
    </location>
</feature>
<organism evidence="11 12">
    <name type="scientific">Alteromonas halophila</name>
    <dbReference type="NCBI Taxonomy" id="516698"/>
    <lineage>
        <taxon>Bacteria</taxon>
        <taxon>Pseudomonadati</taxon>
        <taxon>Pseudomonadota</taxon>
        <taxon>Gammaproteobacteria</taxon>
        <taxon>Alteromonadales</taxon>
        <taxon>Alteromonadaceae</taxon>
        <taxon>Alteromonas/Salinimonas group</taxon>
        <taxon>Alteromonas</taxon>
    </lineage>
</organism>
<keyword evidence="12" id="KW-1185">Reference proteome</keyword>
<dbReference type="PROSITE" id="PS50109">
    <property type="entry name" value="HIS_KIN"/>
    <property type="match status" value="1"/>
</dbReference>
<dbReference type="Pfam" id="PF05227">
    <property type="entry name" value="CHASE3"/>
    <property type="match status" value="1"/>
</dbReference>
<dbReference type="PANTHER" id="PTHR43047">
    <property type="entry name" value="TWO-COMPONENT HISTIDINE PROTEIN KINASE"/>
    <property type="match status" value="1"/>
</dbReference>
<keyword evidence="5" id="KW-0418">Kinase</keyword>
<evidence type="ECO:0000259" key="10">
    <source>
        <dbReference type="PROSITE" id="PS50110"/>
    </source>
</evidence>
<dbReference type="CDD" id="cd16922">
    <property type="entry name" value="HATPase_EvgS-ArcB-TorS-like"/>
    <property type="match status" value="1"/>
</dbReference>
<protein>
    <recommendedName>
        <fullName evidence="2">histidine kinase</fullName>
        <ecNumber evidence="2">2.7.13.3</ecNumber>
    </recommendedName>
</protein>
<dbReference type="Pfam" id="PF02518">
    <property type="entry name" value="HATPase_c"/>
    <property type="match status" value="1"/>
</dbReference>
<dbReference type="RefSeq" id="WP_189404914.1">
    <property type="nucleotide sequence ID" value="NZ_BMXP01000003.1"/>
</dbReference>
<dbReference type="GO" id="GO:0005886">
    <property type="term" value="C:plasma membrane"/>
    <property type="evidence" value="ECO:0007669"/>
    <property type="project" value="TreeGrafter"/>
</dbReference>
<dbReference type="AlphaFoldDB" id="A0A918MXJ5"/>
<keyword evidence="3 7" id="KW-0597">Phosphoprotein</keyword>
<dbReference type="CDD" id="cd19410">
    <property type="entry name" value="HK9-like_sensor"/>
    <property type="match status" value="1"/>
</dbReference>
<keyword evidence="4" id="KW-0808">Transferase</keyword>
<proteinExistence type="predicted"/>
<keyword evidence="8" id="KW-0472">Membrane</keyword>
<dbReference type="CDD" id="cd00082">
    <property type="entry name" value="HisKA"/>
    <property type="match status" value="1"/>
</dbReference>
<evidence type="ECO:0000313" key="12">
    <source>
        <dbReference type="Proteomes" id="UP000631300"/>
    </source>
</evidence>
<dbReference type="InterPro" id="IPR036097">
    <property type="entry name" value="HisK_dim/P_sf"/>
</dbReference>
<feature type="transmembrane region" description="Helical" evidence="8">
    <location>
        <begin position="12"/>
        <end position="30"/>
    </location>
</feature>
<accession>A0A918MXJ5</accession>
<evidence type="ECO:0000256" key="4">
    <source>
        <dbReference type="ARBA" id="ARBA00022679"/>
    </source>
</evidence>
<dbReference type="Gene3D" id="3.30.565.10">
    <property type="entry name" value="Histidine kinase-like ATPase, C-terminal domain"/>
    <property type="match status" value="1"/>
</dbReference>
<dbReference type="SMART" id="SM00448">
    <property type="entry name" value="REC"/>
    <property type="match status" value="1"/>
</dbReference>
<evidence type="ECO:0000256" key="3">
    <source>
        <dbReference type="ARBA" id="ARBA00022553"/>
    </source>
</evidence>
<evidence type="ECO:0000313" key="11">
    <source>
        <dbReference type="EMBL" id="GGW82640.1"/>
    </source>
</evidence>
<dbReference type="GO" id="GO:0000155">
    <property type="term" value="F:phosphorelay sensor kinase activity"/>
    <property type="evidence" value="ECO:0007669"/>
    <property type="project" value="InterPro"/>
</dbReference>
<comment type="caution">
    <text evidence="11">The sequence shown here is derived from an EMBL/GenBank/DDBJ whole genome shotgun (WGS) entry which is preliminary data.</text>
</comment>
<dbReference type="PRINTS" id="PR00344">
    <property type="entry name" value="BCTRLSENSOR"/>
</dbReference>
<dbReference type="Gene3D" id="3.40.50.2300">
    <property type="match status" value="1"/>
</dbReference>
<evidence type="ECO:0000256" key="5">
    <source>
        <dbReference type="ARBA" id="ARBA00022777"/>
    </source>
</evidence>
<dbReference type="InterPro" id="IPR036890">
    <property type="entry name" value="HATPase_C_sf"/>
</dbReference>